<evidence type="ECO:0000313" key="9">
    <source>
        <dbReference type="EMBL" id="KAG6405772.1"/>
    </source>
</evidence>
<dbReference type="Pfam" id="PF00892">
    <property type="entry name" value="EamA"/>
    <property type="match status" value="2"/>
</dbReference>
<proteinExistence type="inferred from homology"/>
<evidence type="ECO:0000256" key="5">
    <source>
        <dbReference type="ARBA" id="ARBA00023136"/>
    </source>
</evidence>
<dbReference type="SUPFAM" id="SSF103481">
    <property type="entry name" value="Multidrug resistance efflux transporter EmrE"/>
    <property type="match status" value="2"/>
</dbReference>
<feature type="transmembrane region" description="Helical" evidence="6">
    <location>
        <begin position="256"/>
        <end position="277"/>
    </location>
</feature>
<feature type="region of interest" description="Disordered" evidence="7">
    <location>
        <begin position="344"/>
        <end position="373"/>
    </location>
</feature>
<dbReference type="InterPro" id="IPR037185">
    <property type="entry name" value="EmrE-like"/>
</dbReference>
<organism evidence="9">
    <name type="scientific">Salvia splendens</name>
    <name type="common">Scarlet sage</name>
    <dbReference type="NCBI Taxonomy" id="180675"/>
    <lineage>
        <taxon>Eukaryota</taxon>
        <taxon>Viridiplantae</taxon>
        <taxon>Streptophyta</taxon>
        <taxon>Embryophyta</taxon>
        <taxon>Tracheophyta</taxon>
        <taxon>Spermatophyta</taxon>
        <taxon>Magnoliopsida</taxon>
        <taxon>eudicotyledons</taxon>
        <taxon>Gunneridae</taxon>
        <taxon>Pentapetalae</taxon>
        <taxon>asterids</taxon>
        <taxon>lamiids</taxon>
        <taxon>Lamiales</taxon>
        <taxon>Lamiaceae</taxon>
        <taxon>Nepetoideae</taxon>
        <taxon>Mentheae</taxon>
        <taxon>Salviinae</taxon>
        <taxon>Salvia</taxon>
        <taxon>Salvia subgen. Calosphace</taxon>
        <taxon>core Calosphace</taxon>
    </lineage>
</organism>
<evidence type="ECO:0000256" key="3">
    <source>
        <dbReference type="ARBA" id="ARBA00022692"/>
    </source>
</evidence>
<dbReference type="EMBL" id="PNBA02000012">
    <property type="protein sequence ID" value="KAG6405772.1"/>
    <property type="molecule type" value="Genomic_DNA"/>
</dbReference>
<comment type="caution">
    <text evidence="9">The sequence shown here is derived from an EMBL/GenBank/DDBJ whole genome shotgun (WGS) entry which is preliminary data.</text>
</comment>
<dbReference type="PANTHER" id="PTHR31218">
    <property type="entry name" value="WAT1-RELATED PROTEIN"/>
    <property type="match status" value="1"/>
</dbReference>
<comment type="similarity">
    <text evidence="2 6">Belongs to the drug/metabolite transporter (DMT) superfamily. Plant drug/metabolite exporter (P-DME) (TC 2.A.7.4) family.</text>
</comment>
<evidence type="ECO:0000256" key="1">
    <source>
        <dbReference type="ARBA" id="ARBA00004141"/>
    </source>
</evidence>
<keyword evidence="5 6" id="KW-0472">Membrane</keyword>
<dbReference type="Proteomes" id="UP000298416">
    <property type="component" value="Unassembled WGS sequence"/>
</dbReference>
<dbReference type="AlphaFoldDB" id="A0A8X8X3N4"/>
<feature type="transmembrane region" description="Helical" evidence="6">
    <location>
        <begin position="192"/>
        <end position="211"/>
    </location>
</feature>
<keyword evidence="3 6" id="KW-0812">Transmembrane</keyword>
<reference evidence="9" key="1">
    <citation type="submission" date="2018-01" db="EMBL/GenBank/DDBJ databases">
        <authorList>
            <person name="Mao J.F."/>
        </authorList>
    </citation>
    <scope>NUCLEOTIDE SEQUENCE</scope>
    <source>
        <strain evidence="9">Huo1</strain>
        <tissue evidence="9">Leaf</tissue>
    </source>
</reference>
<evidence type="ECO:0000256" key="4">
    <source>
        <dbReference type="ARBA" id="ARBA00022989"/>
    </source>
</evidence>
<feature type="domain" description="EamA" evidence="8">
    <location>
        <begin position="193"/>
        <end position="332"/>
    </location>
</feature>
<reference evidence="9" key="2">
    <citation type="submission" date="2020-08" db="EMBL/GenBank/DDBJ databases">
        <title>Plant Genome Project.</title>
        <authorList>
            <person name="Zhang R.-G."/>
        </authorList>
    </citation>
    <scope>NUCLEOTIDE SEQUENCE</scope>
    <source>
        <strain evidence="9">Huo1</strain>
        <tissue evidence="9">Leaf</tissue>
    </source>
</reference>
<protein>
    <recommendedName>
        <fullName evidence="6">WAT1-related protein</fullName>
    </recommendedName>
</protein>
<feature type="transmembrane region" description="Helical" evidence="6">
    <location>
        <begin position="223"/>
        <end position="244"/>
    </location>
</feature>
<name>A0A8X8X3N4_SALSN</name>
<feature type="transmembrane region" description="Helical" evidence="6">
    <location>
        <begin position="151"/>
        <end position="172"/>
    </location>
</feature>
<feature type="transmembrane region" description="Helical" evidence="6">
    <location>
        <begin position="20"/>
        <end position="41"/>
    </location>
</feature>
<evidence type="ECO:0000259" key="8">
    <source>
        <dbReference type="Pfam" id="PF00892"/>
    </source>
</evidence>
<keyword evidence="4 6" id="KW-1133">Transmembrane helix</keyword>
<evidence type="ECO:0000256" key="7">
    <source>
        <dbReference type="SAM" id="MobiDB-lite"/>
    </source>
</evidence>
<comment type="subcellular location">
    <subcellularLocation>
        <location evidence="1 6">Membrane</location>
        <topology evidence="1 6">Multi-pass membrane protein</topology>
    </subcellularLocation>
</comment>
<keyword evidence="10" id="KW-1185">Reference proteome</keyword>
<feature type="domain" description="EamA" evidence="8">
    <location>
        <begin position="20"/>
        <end position="160"/>
    </location>
</feature>
<dbReference type="GO" id="GO:0016020">
    <property type="term" value="C:membrane"/>
    <property type="evidence" value="ECO:0007669"/>
    <property type="project" value="UniProtKB-SubCell"/>
</dbReference>
<feature type="transmembrane region" description="Helical" evidence="6">
    <location>
        <begin position="53"/>
        <end position="70"/>
    </location>
</feature>
<dbReference type="InterPro" id="IPR030184">
    <property type="entry name" value="WAT1-related"/>
</dbReference>
<accession>A0A8X8X3N4</accession>
<evidence type="ECO:0000313" key="10">
    <source>
        <dbReference type="Proteomes" id="UP000298416"/>
    </source>
</evidence>
<feature type="transmembrane region" description="Helical" evidence="6">
    <location>
        <begin position="289"/>
        <end position="309"/>
    </location>
</feature>
<sequence length="373" mass="40382">MYYEISRVEMDSKLVRELRAYLGAIFLQFGYAGLGIIAKLALNKGMSNYTFAVYRNLVAAVVVAPFAFALERKTRPRMTLSIFIKISLLALLEPVIDQNLYYIGLKSTTATFAAAMWNTVPALTFLFAWLFRLETVNLRKLHSQAKVVGTVVTLGGAMIMTLVKGSVIELAWTKPNANSNSLAQDIHPHQFIMGAIMIGAGCICGSLFYILQAITLKSYPAAISLTGLICMLGALQGTVLTLVVERGNAHIWSIGWDTSLLASVYGGLICSGVAYYVSGVIMKDKGPVFVTSFNPLNMVIVAGMSSFILAEQLNVGKVAGATVIVIGLYLVIWGKTRDHSVSTLPQSELVHQSPQNQTSNTHVSKATSDNSVV</sequence>
<evidence type="ECO:0000256" key="6">
    <source>
        <dbReference type="RuleBase" id="RU363077"/>
    </source>
</evidence>
<gene>
    <name evidence="9" type="ORF">SASPL_133366</name>
</gene>
<feature type="transmembrane region" description="Helical" evidence="6">
    <location>
        <begin position="315"/>
        <end position="333"/>
    </location>
</feature>
<feature type="transmembrane region" description="Helical" evidence="6">
    <location>
        <begin position="82"/>
        <end position="104"/>
    </location>
</feature>
<dbReference type="GO" id="GO:0022857">
    <property type="term" value="F:transmembrane transporter activity"/>
    <property type="evidence" value="ECO:0007669"/>
    <property type="project" value="InterPro"/>
</dbReference>
<feature type="transmembrane region" description="Helical" evidence="6">
    <location>
        <begin position="110"/>
        <end position="131"/>
    </location>
</feature>
<dbReference type="InterPro" id="IPR000620">
    <property type="entry name" value="EamA_dom"/>
</dbReference>
<evidence type="ECO:0000256" key="2">
    <source>
        <dbReference type="ARBA" id="ARBA00007635"/>
    </source>
</evidence>